<dbReference type="Proteomes" id="UP000274922">
    <property type="component" value="Unassembled WGS sequence"/>
</dbReference>
<evidence type="ECO:0000256" key="2">
    <source>
        <dbReference type="ARBA" id="ARBA00022840"/>
    </source>
</evidence>
<gene>
    <name evidence="4" type="ORF">CXG81DRAFT_326</name>
</gene>
<dbReference type="PROSITE" id="PS00108">
    <property type="entry name" value="PROTEIN_KINASE_ST"/>
    <property type="match status" value="1"/>
</dbReference>
<dbReference type="OrthoDB" id="289250at2759"/>
<evidence type="ECO:0000313" key="4">
    <source>
        <dbReference type="EMBL" id="RKP02148.1"/>
    </source>
</evidence>
<evidence type="ECO:0000256" key="1">
    <source>
        <dbReference type="ARBA" id="ARBA00022741"/>
    </source>
</evidence>
<proteinExistence type="predicted"/>
<dbReference type="EMBL" id="ML014150">
    <property type="protein sequence ID" value="RKP02148.1"/>
    <property type="molecule type" value="Genomic_DNA"/>
</dbReference>
<dbReference type="SUPFAM" id="SSF56112">
    <property type="entry name" value="Protein kinase-like (PK-like)"/>
    <property type="match status" value="1"/>
</dbReference>
<dbReference type="GO" id="GO:0005524">
    <property type="term" value="F:ATP binding"/>
    <property type="evidence" value="ECO:0007669"/>
    <property type="project" value="UniProtKB-KW"/>
</dbReference>
<feature type="non-terminal residue" evidence="4">
    <location>
        <position position="1"/>
    </location>
</feature>
<dbReference type="InterPro" id="IPR000719">
    <property type="entry name" value="Prot_kinase_dom"/>
</dbReference>
<name>A0A4P9X9Y1_9FUNG</name>
<sequence>HPNMVEALDLLSTPDHWCLVLEYLPAGDMFSLIVDAPETLTPREVARLFAELAMAVGYMHRKHVVHGDLKIENVLFTANRRTLKVTDFGLATWCPPGQRLTARCGSEEYVAPEVIQGLAYEGPPIDVWALGVILFALLTKELPFVTRPGERTRAMFHRIARAEYKWPAGVAVDPLAKDLVGLILVPFPSRRATIPQILAHPFLAPPDPFVQ</sequence>
<dbReference type="Gene3D" id="1.10.510.10">
    <property type="entry name" value="Transferase(Phosphotransferase) domain 1"/>
    <property type="match status" value="1"/>
</dbReference>
<dbReference type="PANTHER" id="PTHR24346:SF30">
    <property type="entry name" value="MATERNAL EMBRYONIC LEUCINE ZIPPER KINASE"/>
    <property type="match status" value="1"/>
</dbReference>
<keyword evidence="2" id="KW-0067">ATP-binding</keyword>
<reference evidence="5" key="1">
    <citation type="journal article" date="2018" name="Nat. Microbiol.">
        <title>Leveraging single-cell genomics to expand the fungal tree of life.</title>
        <authorList>
            <person name="Ahrendt S.R."/>
            <person name="Quandt C.A."/>
            <person name="Ciobanu D."/>
            <person name="Clum A."/>
            <person name="Salamov A."/>
            <person name="Andreopoulos B."/>
            <person name="Cheng J.F."/>
            <person name="Woyke T."/>
            <person name="Pelin A."/>
            <person name="Henrissat B."/>
            <person name="Reynolds N.K."/>
            <person name="Benny G.L."/>
            <person name="Smith M.E."/>
            <person name="James T.Y."/>
            <person name="Grigoriev I.V."/>
        </authorList>
    </citation>
    <scope>NUCLEOTIDE SEQUENCE [LARGE SCALE GENOMIC DNA]</scope>
    <source>
        <strain evidence="5">ATCC 52028</strain>
    </source>
</reference>
<feature type="non-terminal residue" evidence="4">
    <location>
        <position position="211"/>
    </location>
</feature>
<dbReference type="PANTHER" id="PTHR24346">
    <property type="entry name" value="MAP/MICROTUBULE AFFINITY-REGULATING KINASE"/>
    <property type="match status" value="1"/>
</dbReference>
<keyword evidence="1" id="KW-0547">Nucleotide-binding</keyword>
<dbReference type="InterPro" id="IPR008271">
    <property type="entry name" value="Ser/Thr_kinase_AS"/>
</dbReference>
<keyword evidence="5" id="KW-1185">Reference proteome</keyword>
<feature type="domain" description="Protein kinase" evidence="3">
    <location>
        <begin position="1"/>
        <end position="203"/>
    </location>
</feature>
<protein>
    <recommendedName>
        <fullName evidence="3">Protein kinase domain-containing protein</fullName>
    </recommendedName>
</protein>
<evidence type="ECO:0000313" key="5">
    <source>
        <dbReference type="Proteomes" id="UP000274922"/>
    </source>
</evidence>
<accession>A0A4P9X9Y1</accession>
<dbReference type="SMART" id="SM00220">
    <property type="entry name" value="S_TKc"/>
    <property type="match status" value="1"/>
</dbReference>
<dbReference type="GO" id="GO:0035556">
    <property type="term" value="P:intracellular signal transduction"/>
    <property type="evidence" value="ECO:0007669"/>
    <property type="project" value="TreeGrafter"/>
</dbReference>
<dbReference type="GO" id="GO:0005737">
    <property type="term" value="C:cytoplasm"/>
    <property type="evidence" value="ECO:0007669"/>
    <property type="project" value="TreeGrafter"/>
</dbReference>
<dbReference type="STRING" id="1555241.A0A4P9X9Y1"/>
<dbReference type="InterPro" id="IPR011009">
    <property type="entry name" value="Kinase-like_dom_sf"/>
</dbReference>
<dbReference type="AlphaFoldDB" id="A0A4P9X9Y1"/>
<dbReference type="Pfam" id="PF00069">
    <property type="entry name" value="Pkinase"/>
    <property type="match status" value="1"/>
</dbReference>
<dbReference type="PROSITE" id="PS50011">
    <property type="entry name" value="PROTEIN_KINASE_DOM"/>
    <property type="match status" value="1"/>
</dbReference>
<evidence type="ECO:0000259" key="3">
    <source>
        <dbReference type="PROSITE" id="PS50011"/>
    </source>
</evidence>
<dbReference type="GO" id="GO:0004674">
    <property type="term" value="F:protein serine/threonine kinase activity"/>
    <property type="evidence" value="ECO:0007669"/>
    <property type="project" value="TreeGrafter"/>
</dbReference>
<organism evidence="4 5">
    <name type="scientific">Caulochytrium protostelioides</name>
    <dbReference type="NCBI Taxonomy" id="1555241"/>
    <lineage>
        <taxon>Eukaryota</taxon>
        <taxon>Fungi</taxon>
        <taxon>Fungi incertae sedis</taxon>
        <taxon>Chytridiomycota</taxon>
        <taxon>Chytridiomycota incertae sedis</taxon>
        <taxon>Chytridiomycetes</taxon>
        <taxon>Caulochytriales</taxon>
        <taxon>Caulochytriaceae</taxon>
        <taxon>Caulochytrium</taxon>
    </lineage>
</organism>